<evidence type="ECO:0000256" key="1">
    <source>
        <dbReference type="ARBA" id="ARBA00003420"/>
    </source>
</evidence>
<feature type="transmembrane region" description="Helical" evidence="7">
    <location>
        <begin position="439"/>
        <end position="456"/>
    </location>
</feature>
<keyword evidence="7" id="KW-0762">Sugar transport</keyword>
<keyword evidence="4 7" id="KW-0812">Transmembrane</keyword>
<evidence type="ECO:0000256" key="8">
    <source>
        <dbReference type="SAM" id="MobiDB-lite"/>
    </source>
</evidence>
<dbReference type="InterPro" id="IPR050186">
    <property type="entry name" value="TPT_transporter"/>
</dbReference>
<comment type="caution">
    <text evidence="9">The sequence shown here is derived from an EMBL/GenBank/DDBJ whole genome shotgun (WGS) entry which is preliminary data.</text>
</comment>
<dbReference type="GeneID" id="95977902"/>
<keyword evidence="7" id="KW-0333">Golgi apparatus</keyword>
<gene>
    <name evidence="9" type="ORF">AAFC00_004202</name>
</gene>
<keyword evidence="10" id="KW-1185">Reference proteome</keyword>
<feature type="compositionally biased region" description="Polar residues" evidence="8">
    <location>
        <begin position="67"/>
        <end position="78"/>
    </location>
</feature>
<dbReference type="Proteomes" id="UP001562354">
    <property type="component" value="Unassembled WGS sequence"/>
</dbReference>
<feature type="transmembrane region" description="Helical" evidence="7">
    <location>
        <begin position="283"/>
        <end position="304"/>
    </location>
</feature>
<dbReference type="EMBL" id="JBFMKM010000005">
    <property type="protein sequence ID" value="KAL1306082.1"/>
    <property type="molecule type" value="Genomic_DNA"/>
</dbReference>
<comment type="subunit">
    <text evidence="3 7">Homooligomer.</text>
</comment>
<feature type="transmembrane region" description="Helical" evidence="7">
    <location>
        <begin position="187"/>
        <end position="211"/>
    </location>
</feature>
<feature type="transmembrane region" description="Helical" evidence="7">
    <location>
        <begin position="154"/>
        <end position="175"/>
    </location>
</feature>
<feature type="compositionally biased region" description="Acidic residues" evidence="8">
    <location>
        <begin position="104"/>
        <end position="114"/>
    </location>
</feature>
<proteinExistence type="inferred from homology"/>
<keyword evidence="5 7" id="KW-1133">Transmembrane helix</keyword>
<feature type="transmembrane region" description="Helical" evidence="7">
    <location>
        <begin position="528"/>
        <end position="547"/>
    </location>
</feature>
<reference evidence="9 10" key="1">
    <citation type="submission" date="2024-07" db="EMBL/GenBank/DDBJ databases">
        <title>Draft sequence of the Neodothiora populina.</title>
        <authorList>
            <person name="Drown D.D."/>
            <person name="Schuette U.S."/>
            <person name="Buechlein A.B."/>
            <person name="Rusch D.R."/>
            <person name="Winton L.W."/>
            <person name="Adams G.A."/>
        </authorList>
    </citation>
    <scope>NUCLEOTIDE SEQUENCE [LARGE SCALE GENOMIC DNA]</scope>
    <source>
        <strain evidence="9 10">CPC 39397</strain>
    </source>
</reference>
<dbReference type="PANTHER" id="PTHR11132">
    <property type="entry name" value="SOLUTE CARRIER FAMILY 35"/>
    <property type="match status" value="1"/>
</dbReference>
<evidence type="ECO:0000313" key="10">
    <source>
        <dbReference type="Proteomes" id="UP001562354"/>
    </source>
</evidence>
<feature type="compositionally biased region" description="Low complexity" evidence="8">
    <location>
        <begin position="409"/>
        <end position="424"/>
    </location>
</feature>
<feature type="region of interest" description="Disordered" evidence="8">
    <location>
        <begin position="35"/>
        <end position="122"/>
    </location>
</feature>
<feature type="transmembrane region" description="Helical" evidence="7">
    <location>
        <begin position="358"/>
        <end position="381"/>
    </location>
</feature>
<keyword evidence="6 7" id="KW-0472">Membrane</keyword>
<evidence type="ECO:0000256" key="4">
    <source>
        <dbReference type="ARBA" id="ARBA00022692"/>
    </source>
</evidence>
<feature type="transmembrane region" description="Helical" evidence="7">
    <location>
        <begin position="476"/>
        <end position="497"/>
    </location>
</feature>
<organism evidence="9 10">
    <name type="scientific">Neodothiora populina</name>
    <dbReference type="NCBI Taxonomy" id="2781224"/>
    <lineage>
        <taxon>Eukaryota</taxon>
        <taxon>Fungi</taxon>
        <taxon>Dikarya</taxon>
        <taxon>Ascomycota</taxon>
        <taxon>Pezizomycotina</taxon>
        <taxon>Dothideomycetes</taxon>
        <taxon>Dothideomycetidae</taxon>
        <taxon>Dothideales</taxon>
        <taxon>Dothioraceae</taxon>
        <taxon>Neodothiora</taxon>
    </lineage>
</organism>
<name>A0ABR3PJ58_9PEZI</name>
<dbReference type="RefSeq" id="XP_069202355.1">
    <property type="nucleotide sequence ID" value="XM_069343805.1"/>
</dbReference>
<evidence type="ECO:0000256" key="2">
    <source>
        <dbReference type="ARBA" id="ARBA00010425"/>
    </source>
</evidence>
<evidence type="ECO:0000256" key="7">
    <source>
        <dbReference type="RuleBase" id="RU367097"/>
    </source>
</evidence>
<keyword evidence="7" id="KW-0813">Transport</keyword>
<evidence type="ECO:0000313" key="9">
    <source>
        <dbReference type="EMBL" id="KAL1306082.1"/>
    </source>
</evidence>
<feature type="region of interest" description="Disordered" evidence="8">
    <location>
        <begin position="409"/>
        <end position="428"/>
    </location>
</feature>
<comment type="subcellular location">
    <subcellularLocation>
        <location evidence="7">Golgi apparatus membrane</location>
        <topology evidence="7">Multi-pass membrane protein</topology>
    </subcellularLocation>
    <subcellularLocation>
        <location evidence="7">Cytoplasmic vesicle membrane</location>
        <topology evidence="7">Multi-pass membrane protein</topology>
    </subcellularLocation>
    <subcellularLocation>
        <location evidence="7">Endoplasmic reticulum membrane</location>
        <topology evidence="7">Multi-pass membrane protein</topology>
    </subcellularLocation>
</comment>
<comment type="function">
    <text evidence="1 7">Involved in the import of GDP-mannose from the cytoplasm into the Golgi lumen.</text>
</comment>
<keyword evidence="7" id="KW-0256">Endoplasmic reticulum</keyword>
<protein>
    <recommendedName>
        <fullName evidence="7">GDP-mannose transporter</fullName>
        <shortName evidence="7">GMT</shortName>
    </recommendedName>
</protein>
<accession>A0ABR3PJ58</accession>
<evidence type="ECO:0000256" key="6">
    <source>
        <dbReference type="ARBA" id="ARBA00023136"/>
    </source>
</evidence>
<comment type="similarity">
    <text evidence="2 7">Belongs to the TPT transporter family. SLC35D subfamily.</text>
</comment>
<keyword evidence="7" id="KW-0968">Cytoplasmic vesicle</keyword>
<sequence>MNRPSPFASKGFFKPAAHYLGSALSNNQINFTGRRRSLSLDDSDTEAGRAGIKGGGTMDEDEVPRTSYLTPHASTESSAAIPLVDISPSPSPSPLTRVRSAAQSEDDEDYDTGDGDQGRPLVASSQVSRGRFSAQEVLKRGGLGRFFYGTAVGWRLYLGLLVFWVGGCQLGLLLMNRFIFWTGTYKFPYPLTMTLIQLSITHLLLLALASLTRGLQAPLNKVGLGCIVAPPQAYSKGTRGTRYRGGSRHKSAWTNIVRWFTHGSGGISGGGLFEWQTQAVRHVLPVAIIFTFRIILSNISYAYAVLPMYMLSRILIIPLSLILTSVLLRQNHSVQTLSATLAATLNLLMAVIRPGERVSYESVLAGIFSSLFAALYPIALLRSYRQLVSDLVPQGDILVVTDDTLNSSSNNNTNNDLSSPDNTSVSTGTKEETRAYWRTLHYTSILTIAFLIPLVLLSGELRQIRRNCYFLDVPWFWFLALCGSLANFAVATTTLLLIKATSPLTANFVSVPRSAFQIAVLSKFRMPAHSWVGVGLCWACCLWYLLVRAREGRGRLFGIEAR</sequence>
<evidence type="ECO:0000256" key="5">
    <source>
        <dbReference type="ARBA" id="ARBA00022989"/>
    </source>
</evidence>
<evidence type="ECO:0000256" key="3">
    <source>
        <dbReference type="ARBA" id="ARBA00011182"/>
    </source>
</evidence>
<feature type="transmembrane region" description="Helical" evidence="7">
    <location>
        <begin position="310"/>
        <end position="328"/>
    </location>
</feature>